<organism evidence="2 3">
    <name type="scientific">Gouania willdenowi</name>
    <name type="common">Blunt-snouted clingfish</name>
    <name type="synonym">Lepadogaster willdenowi</name>
    <dbReference type="NCBI Taxonomy" id="441366"/>
    <lineage>
        <taxon>Eukaryota</taxon>
        <taxon>Metazoa</taxon>
        <taxon>Chordata</taxon>
        <taxon>Craniata</taxon>
        <taxon>Vertebrata</taxon>
        <taxon>Euteleostomi</taxon>
        <taxon>Actinopterygii</taxon>
        <taxon>Neopterygii</taxon>
        <taxon>Teleostei</taxon>
        <taxon>Neoteleostei</taxon>
        <taxon>Acanthomorphata</taxon>
        <taxon>Ovalentaria</taxon>
        <taxon>Blenniimorphae</taxon>
        <taxon>Blenniiformes</taxon>
        <taxon>Gobiesocoidei</taxon>
        <taxon>Gobiesocidae</taxon>
        <taxon>Gobiesocinae</taxon>
        <taxon>Gouania</taxon>
    </lineage>
</organism>
<comment type="similarity">
    <text evidence="1">Belongs to the cornifelin family.</text>
</comment>
<reference evidence="2" key="3">
    <citation type="submission" date="2025-09" db="UniProtKB">
        <authorList>
            <consortium name="Ensembl"/>
        </authorList>
    </citation>
    <scope>IDENTIFICATION</scope>
</reference>
<keyword evidence="3" id="KW-1185">Reference proteome</keyword>
<reference evidence="2" key="2">
    <citation type="submission" date="2025-08" db="UniProtKB">
        <authorList>
            <consortium name="Ensembl"/>
        </authorList>
    </citation>
    <scope>IDENTIFICATION</scope>
</reference>
<dbReference type="Proteomes" id="UP000694680">
    <property type="component" value="Chromosome 4"/>
</dbReference>
<name>A0A8C5G1J1_GOUWI</name>
<dbReference type="Ensembl" id="ENSGWIT00000008141.1">
    <property type="protein sequence ID" value="ENSGWIP00000007351.1"/>
    <property type="gene ID" value="ENSGWIG00000004292.1"/>
</dbReference>
<dbReference type="InterPro" id="IPR006461">
    <property type="entry name" value="PLAC_motif_containing"/>
</dbReference>
<proteinExistence type="inferred from homology"/>
<protein>
    <submittedName>
        <fullName evidence="2">Uncharacterized protein</fullName>
    </submittedName>
</protein>
<dbReference type="NCBIfam" id="TIGR01571">
    <property type="entry name" value="A_thal_Cys_rich"/>
    <property type="match status" value="1"/>
</dbReference>
<sequence length="163" mass="18147">MAQHQETAQTPLIDWNAGLFDCFEDVSTCCYGFWCCPFLMCTVSGRLGENTCLPLYDIITPACLSFFRIPLFFPPAGISMRASMRNRYGIKGSLCKDIAAGCCCSCCSWCQMYRELKERKKVPTVIIMQPQNVVNSHPPPVMINNVIQSPVNYVGQPGVIVTS</sequence>
<dbReference type="Pfam" id="PF04749">
    <property type="entry name" value="PLAC8"/>
    <property type="match status" value="1"/>
</dbReference>
<accession>A0A8C5G1J1</accession>
<reference evidence="2" key="1">
    <citation type="submission" date="2020-06" db="EMBL/GenBank/DDBJ databases">
        <authorList>
            <consortium name="Wellcome Sanger Institute Data Sharing"/>
        </authorList>
    </citation>
    <scope>NUCLEOTIDE SEQUENCE [LARGE SCALE GENOMIC DNA]</scope>
</reference>
<dbReference type="PANTHER" id="PTHR15907">
    <property type="entry name" value="DUF614 FAMILY PROTEIN-RELATED"/>
    <property type="match status" value="1"/>
</dbReference>
<dbReference type="AlphaFoldDB" id="A0A8C5G1J1"/>
<evidence type="ECO:0000313" key="2">
    <source>
        <dbReference type="Ensembl" id="ENSGWIP00000007351.1"/>
    </source>
</evidence>
<evidence type="ECO:0000256" key="1">
    <source>
        <dbReference type="ARBA" id="ARBA00009024"/>
    </source>
</evidence>
<evidence type="ECO:0000313" key="3">
    <source>
        <dbReference type="Proteomes" id="UP000694680"/>
    </source>
</evidence>